<organism evidence="5 6">
    <name type="scientific">Photobacterium carnosum</name>
    <dbReference type="NCBI Taxonomy" id="2023717"/>
    <lineage>
        <taxon>Bacteria</taxon>
        <taxon>Pseudomonadati</taxon>
        <taxon>Pseudomonadota</taxon>
        <taxon>Gammaproteobacteria</taxon>
        <taxon>Vibrionales</taxon>
        <taxon>Vibrionaceae</taxon>
        <taxon>Photobacterium</taxon>
    </lineage>
</organism>
<keyword evidence="5" id="KW-0255">Endonuclease</keyword>
<comment type="similarity">
    <text evidence="1">Belongs to the EndA/NucM nuclease family.</text>
</comment>
<evidence type="ECO:0000256" key="1">
    <source>
        <dbReference type="ARBA" id="ARBA00006429"/>
    </source>
</evidence>
<gene>
    <name evidence="5" type="ORF">CIK00_15095</name>
</gene>
<dbReference type="SUPFAM" id="SSF54060">
    <property type="entry name" value="His-Me finger endonucleases"/>
    <property type="match status" value="1"/>
</dbReference>
<keyword evidence="6" id="KW-1185">Reference proteome</keyword>
<name>A0A2N4UQ16_9GAMM</name>
<keyword evidence="3" id="KW-0378">Hydrolase</keyword>
<dbReference type="GO" id="GO:0004519">
    <property type="term" value="F:endonuclease activity"/>
    <property type="evidence" value="ECO:0007669"/>
    <property type="project" value="UniProtKB-KW"/>
</dbReference>
<dbReference type="EMBL" id="NPIB01000020">
    <property type="protein sequence ID" value="PLC57106.1"/>
    <property type="molecule type" value="Genomic_DNA"/>
</dbReference>
<dbReference type="GO" id="GO:0016787">
    <property type="term" value="F:hydrolase activity"/>
    <property type="evidence" value="ECO:0007669"/>
    <property type="project" value="UniProtKB-KW"/>
</dbReference>
<dbReference type="InterPro" id="IPR044925">
    <property type="entry name" value="His-Me_finger_sf"/>
</dbReference>
<dbReference type="Pfam" id="PF04231">
    <property type="entry name" value="Endonuclease_1"/>
    <property type="match status" value="1"/>
</dbReference>
<protein>
    <submittedName>
        <fullName evidence="5">Endonuclease I</fullName>
    </submittedName>
</protein>
<sequence length="250" mass="28481">MKLAKLTITILAAASSLSSFASDITGNTHNDSFNKAKKIMQHQIYTQPANMRTLYCDAQFDSSKNITLPTGFINQKWKKRALRWEAEHIVPMENIGRSFKEWREGSPQCVDKKGKSFKGRNCASKVSKQYRYIQADLHNLSPAIGSVNAAHSNYRWAMMPNAKSVFGSCDFRYDTKKRIAQPPANSRGEVARASMYMESSYPMYRLSSQQKKMMQAWDKQDPVTSWECTRNAKIKAIQGNDNPFVSKHCK</sequence>
<evidence type="ECO:0000256" key="3">
    <source>
        <dbReference type="ARBA" id="ARBA00022801"/>
    </source>
</evidence>
<keyword evidence="2" id="KW-0540">Nuclease</keyword>
<evidence type="ECO:0000313" key="5">
    <source>
        <dbReference type="EMBL" id="PLC57106.1"/>
    </source>
</evidence>
<dbReference type="AlphaFoldDB" id="A0A2N4UQ16"/>
<feature type="chain" id="PRO_5014807677" evidence="4">
    <location>
        <begin position="22"/>
        <end position="250"/>
    </location>
</feature>
<dbReference type="Proteomes" id="UP000234420">
    <property type="component" value="Unassembled WGS sequence"/>
</dbReference>
<dbReference type="RefSeq" id="WP_065208498.1">
    <property type="nucleotide sequence ID" value="NZ_JABJXE010000015.1"/>
</dbReference>
<dbReference type="InterPro" id="IPR007346">
    <property type="entry name" value="Endonuclease-I"/>
</dbReference>
<reference evidence="5 6" key="1">
    <citation type="journal article" date="2018" name="Syst. Appl. Microbiol.">
        <title>Photobacterium carnosum sp. nov., isolated from spoiled modified atmosphere packaged poultry meat.</title>
        <authorList>
            <person name="Hilgarth M."/>
            <person name="Fuertes S."/>
            <person name="Ehrmann M."/>
            <person name="Vogel R.F."/>
        </authorList>
    </citation>
    <scope>NUCLEOTIDE SEQUENCE [LARGE SCALE GENOMIC DNA]</scope>
    <source>
        <strain evidence="5 6">TMW 2.2021</strain>
    </source>
</reference>
<comment type="caution">
    <text evidence="5">The sequence shown here is derived from an EMBL/GenBank/DDBJ whole genome shotgun (WGS) entry which is preliminary data.</text>
</comment>
<feature type="signal peptide" evidence="4">
    <location>
        <begin position="1"/>
        <end position="21"/>
    </location>
</feature>
<keyword evidence="4" id="KW-0732">Signal</keyword>
<evidence type="ECO:0000256" key="4">
    <source>
        <dbReference type="SAM" id="SignalP"/>
    </source>
</evidence>
<dbReference type="PANTHER" id="PTHR33607">
    <property type="entry name" value="ENDONUCLEASE-1"/>
    <property type="match status" value="1"/>
</dbReference>
<dbReference type="PANTHER" id="PTHR33607:SF2">
    <property type="entry name" value="ENDONUCLEASE-1"/>
    <property type="match status" value="1"/>
</dbReference>
<proteinExistence type="inferred from homology"/>
<evidence type="ECO:0000313" key="6">
    <source>
        <dbReference type="Proteomes" id="UP000234420"/>
    </source>
</evidence>
<evidence type="ECO:0000256" key="2">
    <source>
        <dbReference type="ARBA" id="ARBA00022722"/>
    </source>
</evidence>
<accession>A0A2N4UQ16</accession>